<dbReference type="Gene3D" id="3.40.50.300">
    <property type="entry name" value="P-loop containing nucleotide triphosphate hydrolases"/>
    <property type="match status" value="1"/>
</dbReference>
<evidence type="ECO:0000313" key="2">
    <source>
        <dbReference type="Proteomes" id="UP000001542"/>
    </source>
</evidence>
<sequence>MTRTEFDATLADLISENQSEIKYEIPLIDDFRSESAISTADLFIITGKPQSYKTTLAVDILKKLIEYNPQKNALWIDCDLKFPKHLIKHREIDLQLLKYIACKSSEDILFALQKVEFYIDHDDNNIVAVVIDSLNSSFWIDSASFAKKKIFYQMKNTIERIVSKLGVTATVILQDLGDFTIWTPAPTCSTQMIKCVATENGKGFITTGELCDHFILDNNRCFIWGKRTVAAHEMEFNQQQQTPEADNISVL</sequence>
<protein>
    <recommendedName>
        <fullName evidence="3">DNA recombination and repair protein Rad51-like C-terminal domain-containing protein</fullName>
    </recommendedName>
</protein>
<dbReference type="AlphaFoldDB" id="A2DK65"/>
<dbReference type="OrthoDB" id="10511647at2759"/>
<dbReference type="InterPro" id="IPR027417">
    <property type="entry name" value="P-loop_NTPase"/>
</dbReference>
<dbReference type="SMR" id="A2DK65"/>
<reference evidence="1" key="1">
    <citation type="submission" date="2006-10" db="EMBL/GenBank/DDBJ databases">
        <authorList>
            <person name="Amadeo P."/>
            <person name="Zhao Q."/>
            <person name="Wortman J."/>
            <person name="Fraser-Liggett C."/>
            <person name="Carlton J."/>
        </authorList>
    </citation>
    <scope>NUCLEOTIDE SEQUENCE</scope>
    <source>
        <strain evidence="1">G3</strain>
    </source>
</reference>
<dbReference type="InParanoid" id="A2DK65"/>
<reference evidence="1" key="2">
    <citation type="journal article" date="2007" name="Science">
        <title>Draft genome sequence of the sexually transmitted pathogen Trichomonas vaginalis.</title>
        <authorList>
            <person name="Carlton J.M."/>
            <person name="Hirt R.P."/>
            <person name="Silva J.C."/>
            <person name="Delcher A.L."/>
            <person name="Schatz M."/>
            <person name="Zhao Q."/>
            <person name="Wortman J.R."/>
            <person name="Bidwell S.L."/>
            <person name="Alsmark U.C.M."/>
            <person name="Besteiro S."/>
            <person name="Sicheritz-Ponten T."/>
            <person name="Noel C.J."/>
            <person name="Dacks J.B."/>
            <person name="Foster P.G."/>
            <person name="Simillion C."/>
            <person name="Van de Peer Y."/>
            <person name="Miranda-Saavedra D."/>
            <person name="Barton G.J."/>
            <person name="Westrop G.D."/>
            <person name="Mueller S."/>
            <person name="Dessi D."/>
            <person name="Fiori P.L."/>
            <person name="Ren Q."/>
            <person name="Paulsen I."/>
            <person name="Zhang H."/>
            <person name="Bastida-Corcuera F.D."/>
            <person name="Simoes-Barbosa A."/>
            <person name="Brown M.T."/>
            <person name="Hayes R.D."/>
            <person name="Mukherjee M."/>
            <person name="Okumura C.Y."/>
            <person name="Schneider R."/>
            <person name="Smith A.J."/>
            <person name="Vanacova S."/>
            <person name="Villalvazo M."/>
            <person name="Haas B.J."/>
            <person name="Pertea M."/>
            <person name="Feldblyum T.V."/>
            <person name="Utterback T.R."/>
            <person name="Shu C.L."/>
            <person name="Osoegawa K."/>
            <person name="de Jong P.J."/>
            <person name="Hrdy I."/>
            <person name="Horvathova L."/>
            <person name="Zubacova Z."/>
            <person name="Dolezal P."/>
            <person name="Malik S.B."/>
            <person name="Logsdon J.M. Jr."/>
            <person name="Henze K."/>
            <person name="Gupta A."/>
            <person name="Wang C.C."/>
            <person name="Dunne R.L."/>
            <person name="Upcroft J.A."/>
            <person name="Upcroft P."/>
            <person name="White O."/>
            <person name="Salzberg S.L."/>
            <person name="Tang P."/>
            <person name="Chiu C.-H."/>
            <person name="Lee Y.-S."/>
            <person name="Embley T.M."/>
            <person name="Coombs G.H."/>
            <person name="Mottram J.C."/>
            <person name="Tachezy J."/>
            <person name="Fraser-Liggett C.M."/>
            <person name="Johnson P.J."/>
        </authorList>
    </citation>
    <scope>NUCLEOTIDE SEQUENCE [LARGE SCALE GENOMIC DNA]</scope>
    <source>
        <strain evidence="1">G3</strain>
    </source>
</reference>
<dbReference type="VEuPathDB" id="TrichDB:TVAG_214610"/>
<dbReference type="KEGG" id="tva:5464761"/>
<dbReference type="VEuPathDB" id="TrichDB:TVAGG3_0170110"/>
<name>A2DK65_TRIV3</name>
<dbReference type="EMBL" id="DS113210">
    <property type="protein sequence ID" value="EAY19236.1"/>
    <property type="molecule type" value="Genomic_DNA"/>
</dbReference>
<accession>A2DK65</accession>
<dbReference type="RefSeq" id="XP_001580222.1">
    <property type="nucleotide sequence ID" value="XM_001580172.1"/>
</dbReference>
<evidence type="ECO:0000313" key="1">
    <source>
        <dbReference type="EMBL" id="EAY19236.1"/>
    </source>
</evidence>
<evidence type="ECO:0008006" key="3">
    <source>
        <dbReference type="Google" id="ProtNLM"/>
    </source>
</evidence>
<gene>
    <name evidence="1" type="ORF">TVAG_214610</name>
</gene>
<dbReference type="Proteomes" id="UP000001542">
    <property type="component" value="Unassembled WGS sequence"/>
</dbReference>
<organism evidence="1 2">
    <name type="scientific">Trichomonas vaginalis (strain ATCC PRA-98 / G3)</name>
    <dbReference type="NCBI Taxonomy" id="412133"/>
    <lineage>
        <taxon>Eukaryota</taxon>
        <taxon>Metamonada</taxon>
        <taxon>Parabasalia</taxon>
        <taxon>Trichomonadida</taxon>
        <taxon>Trichomonadidae</taxon>
        <taxon>Trichomonas</taxon>
    </lineage>
</organism>
<proteinExistence type="predicted"/>
<keyword evidence="2" id="KW-1185">Reference proteome</keyword>
<dbReference type="SUPFAM" id="SSF52540">
    <property type="entry name" value="P-loop containing nucleoside triphosphate hydrolases"/>
    <property type="match status" value="1"/>
</dbReference>